<organism evidence="1 2">
    <name type="scientific">Dyella mobilis</name>
    <dbReference type="NCBI Taxonomy" id="1849582"/>
    <lineage>
        <taxon>Bacteria</taxon>
        <taxon>Pseudomonadati</taxon>
        <taxon>Pseudomonadota</taxon>
        <taxon>Gammaproteobacteria</taxon>
        <taxon>Lysobacterales</taxon>
        <taxon>Rhodanobacteraceae</taxon>
        <taxon>Dyella</taxon>
    </lineage>
</organism>
<dbReference type="Proteomes" id="UP001430193">
    <property type="component" value="Unassembled WGS sequence"/>
</dbReference>
<proteinExistence type="predicted"/>
<sequence>MFCALLAPGRSWWPVLPYEMSRLPLHFVSAGAAVLLLGQAATLASALRASRVPPVEATRSV</sequence>
<protein>
    <recommendedName>
        <fullName evidence="3">ABC transporter permease</fullName>
    </recommendedName>
</protein>
<name>A0ABS2KKN7_9GAMM</name>
<reference evidence="1" key="1">
    <citation type="submission" date="2020-10" db="EMBL/GenBank/DDBJ databases">
        <title>Phylogeny of dyella-like bacteria.</title>
        <authorList>
            <person name="Fu J."/>
        </authorList>
    </citation>
    <scope>NUCLEOTIDE SEQUENCE</scope>
    <source>
        <strain evidence="1">DHON07</strain>
    </source>
</reference>
<evidence type="ECO:0000313" key="2">
    <source>
        <dbReference type="Proteomes" id="UP001430193"/>
    </source>
</evidence>
<evidence type="ECO:0000313" key="1">
    <source>
        <dbReference type="EMBL" id="MBM7131485.1"/>
    </source>
</evidence>
<dbReference type="RefSeq" id="WP_204633049.1">
    <property type="nucleotide sequence ID" value="NZ_BSOC01000001.1"/>
</dbReference>
<dbReference type="EMBL" id="JADIKF010000040">
    <property type="protein sequence ID" value="MBM7131485.1"/>
    <property type="molecule type" value="Genomic_DNA"/>
</dbReference>
<comment type="caution">
    <text evidence="1">The sequence shown here is derived from an EMBL/GenBank/DDBJ whole genome shotgun (WGS) entry which is preliminary data.</text>
</comment>
<evidence type="ECO:0008006" key="3">
    <source>
        <dbReference type="Google" id="ProtNLM"/>
    </source>
</evidence>
<accession>A0ABS2KKN7</accession>
<gene>
    <name evidence="1" type="ORF">ISS99_18335</name>
</gene>
<keyword evidence="2" id="KW-1185">Reference proteome</keyword>